<dbReference type="AlphaFoldDB" id="A0A291PAK4"/>
<keyword evidence="1" id="KW-0732">Signal</keyword>
<dbReference type="Gene3D" id="3.30.310.70">
    <property type="entry name" value="TT1751-like domain"/>
    <property type="match status" value="1"/>
</dbReference>
<dbReference type="InterPro" id="IPR005180">
    <property type="entry name" value="DUF302"/>
</dbReference>
<dbReference type="RefSeq" id="WP_265331672.1">
    <property type="nucleotide sequence ID" value="NZ_BAAADT010000066.1"/>
</dbReference>
<evidence type="ECO:0000313" key="4">
    <source>
        <dbReference type="Proteomes" id="UP000219993"/>
    </source>
</evidence>
<dbReference type="InterPro" id="IPR035923">
    <property type="entry name" value="TT1751-like_sf"/>
</dbReference>
<reference evidence="3 4" key="1">
    <citation type="journal article" date="2017" name="Sci. Rep.">
        <title>Revealing the Saline Adaptation Strategies of the Halophilic Bacterium Halomonas beimenensis through High-throughput Omics and Transposon Mutagenesis Approaches.</title>
        <authorList>
            <person name="Chen Y.H."/>
            <person name="Lin S.S."/>
            <person name="Shyu Y.T."/>
        </authorList>
    </citation>
    <scope>NUCLEOTIDE SEQUENCE [LARGE SCALE GENOMIC DNA]</scope>
    <source>
        <strain evidence="3 4">NTU-111</strain>
    </source>
</reference>
<feature type="chain" id="PRO_5013398807" description="DUF302 domain-containing protein" evidence="1">
    <location>
        <begin position="22"/>
        <end position="156"/>
    </location>
</feature>
<dbReference type="Pfam" id="PF03625">
    <property type="entry name" value="DUF302"/>
    <property type="match status" value="1"/>
</dbReference>
<proteinExistence type="predicted"/>
<feature type="domain" description="DUF302" evidence="2">
    <location>
        <begin position="62"/>
        <end position="123"/>
    </location>
</feature>
<accession>A0A291PAK4</accession>
<sequence>MKRSFLPMAILALTAGAPVLAEPPRTVPSGILHRISQDDVAEVDRRLREAIDRRGLRLMTVIDHAENAAGAGLELPETRTFLFGNPAIGTPMMQCAGSLALDLPQKMVVRTTSEGTRLEWNDPHYLADRHGLGDCELPLDKVAGVLAGLAEEAASS</sequence>
<dbReference type="CDD" id="cd14797">
    <property type="entry name" value="DUF302"/>
    <property type="match status" value="1"/>
</dbReference>
<dbReference type="PANTHER" id="PTHR38342">
    <property type="entry name" value="SLR5037 PROTEIN"/>
    <property type="match status" value="1"/>
</dbReference>
<dbReference type="PANTHER" id="PTHR38342:SF2">
    <property type="entry name" value="INNER MEMBRANE OR EXPORTED"/>
    <property type="match status" value="1"/>
</dbReference>
<keyword evidence="4" id="KW-1185">Reference proteome</keyword>
<protein>
    <recommendedName>
        <fullName evidence="2">DUF302 domain-containing protein</fullName>
    </recommendedName>
</protein>
<evidence type="ECO:0000256" key="1">
    <source>
        <dbReference type="SAM" id="SignalP"/>
    </source>
</evidence>
<dbReference type="KEGG" id="hbe:BEI_2943"/>
<gene>
    <name evidence="3" type="ORF">BEI_2943</name>
</gene>
<feature type="signal peptide" evidence="1">
    <location>
        <begin position="1"/>
        <end position="21"/>
    </location>
</feature>
<dbReference type="SUPFAM" id="SSF103247">
    <property type="entry name" value="TT1751-like"/>
    <property type="match status" value="1"/>
</dbReference>
<dbReference type="EMBL" id="CP021435">
    <property type="protein sequence ID" value="ATJ83930.1"/>
    <property type="molecule type" value="Genomic_DNA"/>
</dbReference>
<evidence type="ECO:0000259" key="2">
    <source>
        <dbReference type="Pfam" id="PF03625"/>
    </source>
</evidence>
<name>A0A291PAK4_9GAMM</name>
<organism evidence="3 4">
    <name type="scientific">Halomonas beimenensis</name>
    <dbReference type="NCBI Taxonomy" id="475662"/>
    <lineage>
        <taxon>Bacteria</taxon>
        <taxon>Pseudomonadati</taxon>
        <taxon>Pseudomonadota</taxon>
        <taxon>Gammaproteobacteria</taxon>
        <taxon>Oceanospirillales</taxon>
        <taxon>Halomonadaceae</taxon>
        <taxon>Halomonas</taxon>
    </lineage>
</organism>
<dbReference type="Proteomes" id="UP000219993">
    <property type="component" value="Chromosome"/>
</dbReference>
<evidence type="ECO:0000313" key="3">
    <source>
        <dbReference type="EMBL" id="ATJ83930.1"/>
    </source>
</evidence>